<protein>
    <recommendedName>
        <fullName evidence="13">DNA 3'-5' helicase</fullName>
        <ecNumber evidence="13">5.6.2.4</ecNumber>
    </recommendedName>
</protein>
<dbReference type="InterPro" id="IPR011604">
    <property type="entry name" value="PDDEXK-like_dom_sf"/>
</dbReference>
<evidence type="ECO:0000256" key="14">
    <source>
        <dbReference type="ARBA" id="ARBA00048988"/>
    </source>
</evidence>
<dbReference type="InterPro" id="IPR000212">
    <property type="entry name" value="DNA_helicase_UvrD/REP"/>
</dbReference>
<dbReference type="EC" id="5.6.2.4" evidence="13"/>
<evidence type="ECO:0000256" key="2">
    <source>
        <dbReference type="ARBA" id="ARBA00022722"/>
    </source>
</evidence>
<dbReference type="Pfam" id="PF12705">
    <property type="entry name" value="PDDEXK_1"/>
    <property type="match status" value="1"/>
</dbReference>
<dbReference type="PROSITE" id="PS51217">
    <property type="entry name" value="UVRD_HELICASE_CTER"/>
    <property type="match status" value="1"/>
</dbReference>
<evidence type="ECO:0000256" key="8">
    <source>
        <dbReference type="ARBA" id="ARBA00022840"/>
    </source>
</evidence>
<dbReference type="GO" id="GO:0043138">
    <property type="term" value="F:3'-5' DNA helicase activity"/>
    <property type="evidence" value="ECO:0007669"/>
    <property type="project" value="UniProtKB-EC"/>
</dbReference>
<dbReference type="Pfam" id="PF00580">
    <property type="entry name" value="UvrD-helicase"/>
    <property type="match status" value="1"/>
</dbReference>
<evidence type="ECO:0000256" key="4">
    <source>
        <dbReference type="ARBA" id="ARBA00022763"/>
    </source>
</evidence>
<evidence type="ECO:0000259" key="16">
    <source>
        <dbReference type="PROSITE" id="PS51217"/>
    </source>
</evidence>
<dbReference type="Gene3D" id="1.10.10.160">
    <property type="match status" value="1"/>
</dbReference>
<dbReference type="Gene3D" id="3.90.320.10">
    <property type="match status" value="1"/>
</dbReference>
<dbReference type="InterPro" id="IPR014016">
    <property type="entry name" value="UvrD-like_ATP-bd"/>
</dbReference>
<dbReference type="InterPro" id="IPR011335">
    <property type="entry name" value="Restrct_endonuc-II-like"/>
</dbReference>
<dbReference type="InterPro" id="IPR027417">
    <property type="entry name" value="P-loop_NTPase"/>
</dbReference>
<dbReference type="GO" id="GO:0005829">
    <property type="term" value="C:cytosol"/>
    <property type="evidence" value="ECO:0007669"/>
    <property type="project" value="TreeGrafter"/>
</dbReference>
<dbReference type="InterPro" id="IPR014017">
    <property type="entry name" value="DNA_helicase_UvrD-like_C"/>
</dbReference>
<dbReference type="PROSITE" id="PS51198">
    <property type="entry name" value="UVRD_HELICASE_ATP_BIND"/>
    <property type="match status" value="1"/>
</dbReference>
<evidence type="ECO:0000256" key="5">
    <source>
        <dbReference type="ARBA" id="ARBA00022801"/>
    </source>
</evidence>
<keyword evidence="11" id="KW-0413">Isomerase</keyword>
<dbReference type="CDD" id="cd17932">
    <property type="entry name" value="DEXQc_UvrD"/>
    <property type="match status" value="1"/>
</dbReference>
<dbReference type="SUPFAM" id="SSF52980">
    <property type="entry name" value="Restriction endonuclease-like"/>
    <property type="match status" value="1"/>
</dbReference>
<dbReference type="EMBL" id="CAEZVB010000005">
    <property type="protein sequence ID" value="CAB4614278.1"/>
    <property type="molecule type" value="Genomic_DNA"/>
</dbReference>
<dbReference type="GO" id="GO:0000725">
    <property type="term" value="P:recombinational repair"/>
    <property type="evidence" value="ECO:0007669"/>
    <property type="project" value="TreeGrafter"/>
</dbReference>
<keyword evidence="3" id="KW-0547">Nucleotide-binding</keyword>
<organism evidence="17">
    <name type="scientific">freshwater metagenome</name>
    <dbReference type="NCBI Taxonomy" id="449393"/>
    <lineage>
        <taxon>unclassified sequences</taxon>
        <taxon>metagenomes</taxon>
        <taxon>ecological metagenomes</taxon>
    </lineage>
</organism>
<evidence type="ECO:0000256" key="13">
    <source>
        <dbReference type="ARBA" id="ARBA00034808"/>
    </source>
</evidence>
<evidence type="ECO:0000313" key="17">
    <source>
        <dbReference type="EMBL" id="CAB4614278.1"/>
    </source>
</evidence>
<dbReference type="GO" id="GO:0033202">
    <property type="term" value="C:DNA helicase complex"/>
    <property type="evidence" value="ECO:0007669"/>
    <property type="project" value="TreeGrafter"/>
</dbReference>
<comment type="similarity">
    <text evidence="1">Belongs to the helicase family. UvrD subfamily.</text>
</comment>
<dbReference type="InterPro" id="IPR013986">
    <property type="entry name" value="DExx_box_DNA_helicase_dom_sf"/>
</dbReference>
<dbReference type="InterPro" id="IPR038726">
    <property type="entry name" value="PDDEXK_AddAB-type"/>
</dbReference>
<feature type="domain" description="UvrD-like helicase ATP-binding" evidence="15">
    <location>
        <begin position="16"/>
        <end position="353"/>
    </location>
</feature>
<evidence type="ECO:0000259" key="15">
    <source>
        <dbReference type="PROSITE" id="PS51198"/>
    </source>
</evidence>
<dbReference type="GO" id="GO:0003677">
    <property type="term" value="F:DNA binding"/>
    <property type="evidence" value="ECO:0007669"/>
    <property type="project" value="UniProtKB-KW"/>
</dbReference>
<evidence type="ECO:0000256" key="12">
    <source>
        <dbReference type="ARBA" id="ARBA00034617"/>
    </source>
</evidence>
<keyword evidence="10" id="KW-0234">DNA repair</keyword>
<dbReference type="SUPFAM" id="SSF52540">
    <property type="entry name" value="P-loop containing nucleoside triphosphate hydrolases"/>
    <property type="match status" value="1"/>
</dbReference>
<keyword evidence="4" id="KW-0227">DNA damage</keyword>
<keyword evidence="7" id="KW-0269">Exonuclease</keyword>
<dbReference type="Pfam" id="PF13361">
    <property type="entry name" value="UvrD_C"/>
    <property type="match status" value="2"/>
</dbReference>
<sequence>MSRDLTRAQLDAVMGFAVSDEQWAIISAPLEPNVVVAGAGSGKTTSMAARVAYVVGSDHVAAEKILGLTFTNKAAASLGANMRKTLRHLEADGLRPAGLDLGDDESVAGEPSVLTYNSFASRILSEHGIRLGREPGARLLNEGFREQLAYRVVCSSALPLEEFGTGPDSLTSNLLSLDDQCSELDITPEAVIAWDTKLINDMNAAELGPGKFQKNAGEIRETAKKRRHLARLVLEWRAAKERYDVIDYTDQTRLALELVRRFPEVAQSVREQFTLVLLDEYQDTSIAQRKLLQELFPNGHAVTAVGDPCQAIYGWRGASVDNIDHFPDHFPAVRAGKTVPASRYVLSANRRSGFNILKVANDLSKGLRDFHTGVEELKWAQSAKGAGLVTIGMFERSTQEREWIIDRIARIGEGLQGKWGSIAILASNGKELAAFDALLQEANIPTQLHGAAGLLNQPIIIDVRSLLQAVVDPVANGSMVRLLSGPRWRIGVRDLVGLGTRAAYLAGGSRKVDAQSVAQALDAAVAGADPVEMTSLSDATMDLGDLHQYSPQAAVRFAQFGTELQHLRHYAAEPLPEFLTRVLRVTGLDVELAMAPPQTQLAWMTFAKLAAEFTDLDGRSTLSAFLRRLNDAERFDVDLKVDVVQRTDAVQLMTIHKAKGLEFPVVIVPGFVEGAFPGGNSRSRWMKSAAVIPWELREDKTDALTSYPARDRSPTAKEFDAYVEVLRDHDLLEDQRLAYVALTRAENSLIATGHWWGSTQQKSREPGRYLEQVRSTSEDFDDAIAYWHEDPVVEKNPYLEEVEGFAWPAPLEQPAQVRALAELVALVNHESELPLSPVESLTVAQWNDDARVLMQEARKLREPIVEVPLPASVSASVLIRAMREPEQLARDLARPMPSPSSAASTRGTAFHTWVETQYGQQSLLDPDDLPGSGDHDIVSDEQLTELKEAFSHSAFAQLTPVAIEQPFAMVIGGRVVRGRIDAVFATNGRFDVIDWKTGSAKSADEMQLALYRLAWSRIANVPVEHIDAGFLMVSTGEVLRPVLPDLSHLLQ</sequence>
<evidence type="ECO:0000256" key="10">
    <source>
        <dbReference type="ARBA" id="ARBA00023204"/>
    </source>
</evidence>
<dbReference type="Gene3D" id="1.10.486.10">
    <property type="entry name" value="PCRA, domain 4"/>
    <property type="match status" value="1"/>
</dbReference>
<name>A0A6J6I0N1_9ZZZZ</name>
<dbReference type="PANTHER" id="PTHR11070">
    <property type="entry name" value="UVRD / RECB / PCRA DNA HELICASE FAMILY MEMBER"/>
    <property type="match status" value="1"/>
</dbReference>
<dbReference type="GO" id="GO:0005524">
    <property type="term" value="F:ATP binding"/>
    <property type="evidence" value="ECO:0007669"/>
    <property type="project" value="UniProtKB-KW"/>
</dbReference>
<reference evidence="17" key="1">
    <citation type="submission" date="2020-05" db="EMBL/GenBank/DDBJ databases">
        <authorList>
            <person name="Chiriac C."/>
            <person name="Salcher M."/>
            <person name="Ghai R."/>
            <person name="Kavagutti S V."/>
        </authorList>
    </citation>
    <scope>NUCLEOTIDE SEQUENCE</scope>
</reference>
<accession>A0A6J6I0N1</accession>
<keyword evidence="5" id="KW-0378">Hydrolase</keyword>
<dbReference type="PANTHER" id="PTHR11070:SF55">
    <property type="entry name" value="DNA 3'-5' HELICASE"/>
    <property type="match status" value="1"/>
</dbReference>
<keyword evidence="2" id="KW-0540">Nuclease</keyword>
<keyword evidence="8" id="KW-0067">ATP-binding</keyword>
<comment type="catalytic activity">
    <reaction evidence="12">
        <text>Couples ATP hydrolysis with the unwinding of duplex DNA by translocating in the 3'-5' direction.</text>
        <dbReference type="EC" id="5.6.2.4"/>
    </reaction>
</comment>
<comment type="catalytic activity">
    <reaction evidence="14">
        <text>ATP + H2O = ADP + phosphate + H(+)</text>
        <dbReference type="Rhea" id="RHEA:13065"/>
        <dbReference type="ChEBI" id="CHEBI:15377"/>
        <dbReference type="ChEBI" id="CHEBI:15378"/>
        <dbReference type="ChEBI" id="CHEBI:30616"/>
        <dbReference type="ChEBI" id="CHEBI:43474"/>
        <dbReference type="ChEBI" id="CHEBI:456216"/>
        <dbReference type="EC" id="5.6.2.4"/>
    </reaction>
</comment>
<evidence type="ECO:0000256" key="9">
    <source>
        <dbReference type="ARBA" id="ARBA00023125"/>
    </source>
</evidence>
<evidence type="ECO:0000256" key="7">
    <source>
        <dbReference type="ARBA" id="ARBA00022839"/>
    </source>
</evidence>
<feature type="domain" description="UvrD-like helicase C-terminal" evidence="16">
    <location>
        <begin position="354"/>
        <end position="660"/>
    </location>
</feature>
<evidence type="ECO:0000256" key="1">
    <source>
        <dbReference type="ARBA" id="ARBA00009922"/>
    </source>
</evidence>
<evidence type="ECO:0000256" key="3">
    <source>
        <dbReference type="ARBA" id="ARBA00022741"/>
    </source>
</evidence>
<gene>
    <name evidence="17" type="ORF">UFOPK1908_00266</name>
</gene>
<proteinExistence type="inferred from homology"/>
<evidence type="ECO:0000256" key="11">
    <source>
        <dbReference type="ARBA" id="ARBA00023235"/>
    </source>
</evidence>
<keyword evidence="9" id="KW-0238">DNA-binding</keyword>
<dbReference type="AlphaFoldDB" id="A0A6J6I0N1"/>
<keyword evidence="6" id="KW-0347">Helicase</keyword>
<dbReference type="GO" id="GO:0004527">
    <property type="term" value="F:exonuclease activity"/>
    <property type="evidence" value="ECO:0007669"/>
    <property type="project" value="UniProtKB-KW"/>
</dbReference>
<dbReference type="Gene3D" id="3.40.50.300">
    <property type="entry name" value="P-loop containing nucleotide triphosphate hydrolases"/>
    <property type="match status" value="3"/>
</dbReference>
<evidence type="ECO:0000256" key="6">
    <source>
        <dbReference type="ARBA" id="ARBA00022806"/>
    </source>
</evidence>